<dbReference type="Proteomes" id="UP000499080">
    <property type="component" value="Unassembled WGS sequence"/>
</dbReference>
<feature type="region of interest" description="Disordered" evidence="1">
    <location>
        <begin position="90"/>
        <end position="110"/>
    </location>
</feature>
<protein>
    <submittedName>
        <fullName evidence="2">Uncharacterized protein</fullName>
    </submittedName>
</protein>
<evidence type="ECO:0000313" key="2">
    <source>
        <dbReference type="EMBL" id="GBN39835.1"/>
    </source>
</evidence>
<comment type="caution">
    <text evidence="2">The sequence shown here is derived from an EMBL/GenBank/DDBJ whole genome shotgun (WGS) entry which is preliminary data.</text>
</comment>
<feature type="region of interest" description="Disordered" evidence="1">
    <location>
        <begin position="16"/>
        <end position="55"/>
    </location>
</feature>
<sequence>MNVLCIVGVFPFLQEEEDEEEGLPPLPSFRRSAAAMSSDYESSDSPPSGPEDAGGRRILRAHASVQTVVLTTVGSCALCGRAAPFTPSPLAFTPNLSQKPPAEEEPEDEGPLIHLPDTTYDLDALANDPVLALIDIWDFPVFEMARQAGTFILSQVSKSSKRLHDLTKNSESAHLAHSLSPLFCSEIVQNGVHDLTKNSERPSCSACHLFCSEIVQNVQ</sequence>
<keyword evidence="3" id="KW-1185">Reference proteome</keyword>
<proteinExistence type="predicted"/>
<reference evidence="2 3" key="1">
    <citation type="journal article" date="2019" name="Sci. Rep.">
        <title>Orb-weaving spider Araneus ventricosus genome elucidates the spidroin gene catalogue.</title>
        <authorList>
            <person name="Kono N."/>
            <person name="Nakamura H."/>
            <person name="Ohtoshi R."/>
            <person name="Moran D.A.P."/>
            <person name="Shinohara A."/>
            <person name="Yoshida Y."/>
            <person name="Fujiwara M."/>
            <person name="Mori M."/>
            <person name="Tomita M."/>
            <person name="Arakawa K."/>
        </authorList>
    </citation>
    <scope>NUCLEOTIDE SEQUENCE [LARGE SCALE GENOMIC DNA]</scope>
</reference>
<feature type="compositionally biased region" description="Low complexity" evidence="1">
    <location>
        <begin position="32"/>
        <end position="46"/>
    </location>
</feature>
<evidence type="ECO:0000313" key="3">
    <source>
        <dbReference type="Proteomes" id="UP000499080"/>
    </source>
</evidence>
<name>A0A4Y2NJZ0_ARAVE</name>
<gene>
    <name evidence="2" type="ORF">AVEN_217074_1</name>
</gene>
<evidence type="ECO:0000256" key="1">
    <source>
        <dbReference type="SAM" id="MobiDB-lite"/>
    </source>
</evidence>
<accession>A0A4Y2NJZ0</accession>
<dbReference type="AlphaFoldDB" id="A0A4Y2NJZ0"/>
<organism evidence="2 3">
    <name type="scientific">Araneus ventricosus</name>
    <name type="common">Orbweaver spider</name>
    <name type="synonym">Epeira ventricosa</name>
    <dbReference type="NCBI Taxonomy" id="182803"/>
    <lineage>
        <taxon>Eukaryota</taxon>
        <taxon>Metazoa</taxon>
        <taxon>Ecdysozoa</taxon>
        <taxon>Arthropoda</taxon>
        <taxon>Chelicerata</taxon>
        <taxon>Arachnida</taxon>
        <taxon>Araneae</taxon>
        <taxon>Araneomorphae</taxon>
        <taxon>Entelegynae</taxon>
        <taxon>Araneoidea</taxon>
        <taxon>Araneidae</taxon>
        <taxon>Araneus</taxon>
    </lineage>
</organism>
<dbReference type="EMBL" id="BGPR01009410">
    <property type="protein sequence ID" value="GBN39835.1"/>
    <property type="molecule type" value="Genomic_DNA"/>
</dbReference>